<dbReference type="NCBIfam" id="TIGR00538">
    <property type="entry name" value="hemN"/>
    <property type="match status" value="1"/>
</dbReference>
<feature type="binding site" evidence="15">
    <location>
        <position position="205"/>
    </location>
    <ligand>
        <name>S-adenosyl-L-methionine</name>
        <dbReference type="ChEBI" id="CHEBI:59789"/>
        <label>2</label>
    </ligand>
</feature>
<keyword evidence="6 14" id="KW-0963">Cytoplasm</keyword>
<feature type="binding site" evidence="15">
    <location>
        <position position="108"/>
    </location>
    <ligand>
        <name>S-adenosyl-L-methionine</name>
        <dbReference type="ChEBI" id="CHEBI:59789"/>
        <label>1</label>
    </ligand>
</feature>
<dbReference type="GO" id="GO:0051989">
    <property type="term" value="F:coproporphyrinogen dehydrogenase activity"/>
    <property type="evidence" value="ECO:0007669"/>
    <property type="project" value="UniProtKB-EC"/>
</dbReference>
<organism evidence="18 19">
    <name type="scientific">Acidiphilium rubrum</name>
    <dbReference type="NCBI Taxonomy" id="526"/>
    <lineage>
        <taxon>Bacteria</taxon>
        <taxon>Pseudomonadati</taxon>
        <taxon>Pseudomonadota</taxon>
        <taxon>Alphaproteobacteria</taxon>
        <taxon>Acetobacterales</taxon>
        <taxon>Acidocellaceae</taxon>
        <taxon>Acidiphilium</taxon>
    </lineage>
</organism>
<dbReference type="Proteomes" id="UP000186308">
    <property type="component" value="Unassembled WGS sequence"/>
</dbReference>
<keyword evidence="7 14" id="KW-0949">S-adenosyl-L-methionine</keyword>
<dbReference type="RefSeq" id="WP_029312588.1">
    <property type="nucleotide sequence ID" value="NZ_FTNE01000024.1"/>
</dbReference>
<evidence type="ECO:0000256" key="4">
    <source>
        <dbReference type="ARBA" id="ARBA00011245"/>
    </source>
</evidence>
<feature type="binding site" evidence="15">
    <location>
        <begin position="109"/>
        <end position="110"/>
    </location>
    <ligand>
        <name>S-adenosyl-L-methionine</name>
        <dbReference type="ChEBI" id="CHEBI:59789"/>
        <label>2</label>
    </ligand>
</feature>
<evidence type="ECO:0000313" key="18">
    <source>
        <dbReference type="EMBL" id="SIR31410.1"/>
    </source>
</evidence>
<evidence type="ECO:0000259" key="17">
    <source>
        <dbReference type="PROSITE" id="PS51918"/>
    </source>
</evidence>
<dbReference type="AlphaFoldDB" id="A0A8G2CMU7"/>
<dbReference type="CDD" id="cd01335">
    <property type="entry name" value="Radical_SAM"/>
    <property type="match status" value="1"/>
</dbReference>
<dbReference type="PROSITE" id="PS51918">
    <property type="entry name" value="RADICAL_SAM"/>
    <property type="match status" value="1"/>
</dbReference>
<feature type="binding site" evidence="15">
    <location>
        <position position="168"/>
    </location>
    <ligand>
        <name>S-adenosyl-L-methionine</name>
        <dbReference type="ChEBI" id="CHEBI:59789"/>
        <label>2</label>
    </ligand>
</feature>
<dbReference type="GO" id="GO:0006782">
    <property type="term" value="P:protoporphyrinogen IX biosynthetic process"/>
    <property type="evidence" value="ECO:0007669"/>
    <property type="project" value="UniProtKB-UniPathway"/>
</dbReference>
<evidence type="ECO:0000256" key="12">
    <source>
        <dbReference type="ARBA" id="ARBA00023244"/>
    </source>
</evidence>
<dbReference type="EC" id="1.3.98.3" evidence="14"/>
<feature type="binding site" evidence="15">
    <location>
        <position position="180"/>
    </location>
    <ligand>
        <name>S-adenosyl-L-methionine</name>
        <dbReference type="ChEBI" id="CHEBI:59789"/>
        <label>2</label>
    </ligand>
</feature>
<keyword evidence="5 14" id="KW-0004">4Fe-4S</keyword>
<evidence type="ECO:0000256" key="9">
    <source>
        <dbReference type="ARBA" id="ARBA00023002"/>
    </source>
</evidence>
<dbReference type="PIRSF" id="PIRSF000167">
    <property type="entry name" value="HemN"/>
    <property type="match status" value="1"/>
</dbReference>
<evidence type="ECO:0000256" key="5">
    <source>
        <dbReference type="ARBA" id="ARBA00022485"/>
    </source>
</evidence>
<reference evidence="18 19" key="1">
    <citation type="submission" date="2017-01" db="EMBL/GenBank/DDBJ databases">
        <authorList>
            <person name="Varghese N."/>
            <person name="Submissions S."/>
        </authorList>
    </citation>
    <scope>NUCLEOTIDE SEQUENCE [LARGE SCALE GENOMIC DNA]</scope>
    <source>
        <strain evidence="18 19">ATCC 35905</strain>
    </source>
</reference>
<feature type="binding site" evidence="15">
    <location>
        <begin position="63"/>
        <end position="65"/>
    </location>
    <ligand>
        <name>S-adenosyl-L-methionine</name>
        <dbReference type="ChEBI" id="CHEBI:59789"/>
        <label>2</label>
    </ligand>
</feature>
<feature type="binding site" evidence="15">
    <location>
        <position position="239"/>
    </location>
    <ligand>
        <name>S-adenosyl-L-methionine</name>
        <dbReference type="ChEBI" id="CHEBI:59789"/>
        <label>2</label>
    </ligand>
</feature>
<dbReference type="PANTHER" id="PTHR13932:SF6">
    <property type="entry name" value="OXYGEN-INDEPENDENT COPROPORPHYRINOGEN III OXIDASE"/>
    <property type="match status" value="1"/>
</dbReference>
<evidence type="ECO:0000256" key="1">
    <source>
        <dbReference type="ARBA" id="ARBA00004496"/>
    </source>
</evidence>
<comment type="subunit">
    <text evidence="4">Monomer.</text>
</comment>
<proteinExistence type="inferred from homology"/>
<dbReference type="InterPro" id="IPR010723">
    <property type="entry name" value="HemN_C"/>
</dbReference>
<dbReference type="Pfam" id="PF04055">
    <property type="entry name" value="Radical_SAM"/>
    <property type="match status" value="1"/>
</dbReference>
<keyword evidence="11 14" id="KW-0411">Iron-sulfur</keyword>
<dbReference type="OrthoDB" id="9808022at2"/>
<comment type="cofactor">
    <cofactor evidence="14 16">
        <name>[4Fe-4S] cluster</name>
        <dbReference type="ChEBI" id="CHEBI:49883"/>
    </cofactor>
    <text evidence="14 16">Binds 1 [4Fe-4S] cluster. The cluster is coordinated with 3 cysteines and an exchangeable S-adenosyl-L-methionine.</text>
</comment>
<dbReference type="InterPro" id="IPR034505">
    <property type="entry name" value="Coproporphyrinogen-III_oxidase"/>
</dbReference>
<feature type="binding site" evidence="15">
    <location>
        <position position="51"/>
    </location>
    <ligand>
        <name>S-adenosyl-L-methionine</name>
        <dbReference type="ChEBI" id="CHEBI:59789"/>
        <label>1</label>
    </ligand>
</feature>
<feature type="domain" description="Radical SAM core" evidence="17">
    <location>
        <begin position="42"/>
        <end position="284"/>
    </location>
</feature>
<dbReference type="GO" id="GO:0051539">
    <property type="term" value="F:4 iron, 4 sulfur cluster binding"/>
    <property type="evidence" value="ECO:0007669"/>
    <property type="project" value="UniProtKB-KW"/>
</dbReference>
<keyword evidence="12 14" id="KW-0627">Porphyrin biosynthesis</keyword>
<dbReference type="InterPro" id="IPR004558">
    <property type="entry name" value="Coprogen_oxidase_HemN"/>
</dbReference>
<dbReference type="SUPFAM" id="SSF102114">
    <property type="entry name" value="Radical SAM enzymes"/>
    <property type="match status" value="1"/>
</dbReference>
<dbReference type="PANTHER" id="PTHR13932">
    <property type="entry name" value="COPROPORPHYRINIGEN III OXIDASE"/>
    <property type="match status" value="1"/>
</dbReference>
<dbReference type="SMART" id="SM00729">
    <property type="entry name" value="Elp3"/>
    <property type="match status" value="1"/>
</dbReference>
<feature type="binding site" evidence="16">
    <location>
        <position position="61"/>
    </location>
    <ligand>
        <name>[4Fe-4S] cluster</name>
        <dbReference type="ChEBI" id="CHEBI:49883"/>
        <note>4Fe-4S-S-AdoMet</note>
    </ligand>
</feature>
<feature type="binding site" evidence="15">
    <location>
        <position position="325"/>
    </location>
    <ligand>
        <name>S-adenosyl-L-methionine</name>
        <dbReference type="ChEBI" id="CHEBI:59789"/>
        <label>1</label>
    </ligand>
</feature>
<evidence type="ECO:0000256" key="11">
    <source>
        <dbReference type="ARBA" id="ARBA00023014"/>
    </source>
</evidence>
<comment type="caution">
    <text evidence="18">The sequence shown here is derived from an EMBL/GenBank/DDBJ whole genome shotgun (WGS) entry which is preliminary data.</text>
</comment>
<evidence type="ECO:0000256" key="3">
    <source>
        <dbReference type="ARBA" id="ARBA00005493"/>
    </source>
</evidence>
<name>A0A8G2CMU7_ACIRU</name>
<dbReference type="EMBL" id="FTNE01000024">
    <property type="protein sequence ID" value="SIR31410.1"/>
    <property type="molecule type" value="Genomic_DNA"/>
</dbReference>
<evidence type="ECO:0000313" key="19">
    <source>
        <dbReference type="Proteomes" id="UP000186308"/>
    </source>
</evidence>
<sequence length="450" mass="48708">MDTFSLLARYDRRLPRYTSYPTAANFDTRVNARTYRRWLGAIPEGSAASLYLHVPFCASLCWFCGCNTSVVHSVGALERYAAAMVAEIERVAAAIGHRLPVRHVHWGGGTPTALPAPLMQAIDAALRRHFMIDGATEIAIELDPRTLPATAEADLRALGIGRASLGVQDFSPLVQEAIGRHQSVAETRDAATVARVAGARSINLDLVYGLPQQTVASLEATIASVLEIEPDRIALYGYAHVPWMQKRQAVLAGFDLPDAAARLCQQTRAAAMLVEAGYRRIGLDHFAKPDDPMAQARGTPRLRRNFQGYTLDDAAVLIGFGASAISALPQGYAQNVTRTIEYLDAIETATLATARGIARTAQDDLRSRIIERLMCDLTVDVASIADAAGMDGATLDDAWPQLEPLETDGLIRRNGAVVTITEAGWPFLRCVAACFDQYLDPQASRHAAAI</sequence>
<dbReference type="GO" id="GO:0004109">
    <property type="term" value="F:coproporphyrinogen oxidase activity"/>
    <property type="evidence" value="ECO:0007669"/>
    <property type="project" value="InterPro"/>
</dbReference>
<gene>
    <name evidence="18" type="ORF">SAMN05421828_12416</name>
</gene>
<dbReference type="Gene3D" id="3.30.750.200">
    <property type="match status" value="1"/>
</dbReference>
<comment type="similarity">
    <text evidence="3 14">Belongs to the anaerobic coproporphyrinogen-III oxidase family.</text>
</comment>
<evidence type="ECO:0000256" key="15">
    <source>
        <dbReference type="PIRSR" id="PIRSR000167-1"/>
    </source>
</evidence>
<keyword evidence="19" id="KW-1185">Reference proteome</keyword>
<evidence type="ECO:0000256" key="13">
    <source>
        <dbReference type="ARBA" id="ARBA00048321"/>
    </source>
</evidence>
<evidence type="ECO:0000256" key="8">
    <source>
        <dbReference type="ARBA" id="ARBA00022723"/>
    </source>
</evidence>
<keyword evidence="8 14" id="KW-0479">Metal-binding</keyword>
<comment type="pathway">
    <text evidence="2 14">Porphyrin-containing compound metabolism; protoporphyrin-IX biosynthesis; protoporphyrinogen-IX from coproporphyrinogen-III (AdoMet route): step 1/1.</text>
</comment>
<dbReference type="InterPro" id="IPR058240">
    <property type="entry name" value="rSAM_sf"/>
</dbReference>
<feature type="binding site" evidence="15">
    <location>
        <position position="141"/>
    </location>
    <ligand>
        <name>S-adenosyl-L-methionine</name>
        <dbReference type="ChEBI" id="CHEBI:59789"/>
        <label>1</label>
    </ligand>
</feature>
<dbReference type="Pfam" id="PF06969">
    <property type="entry name" value="HemN_C"/>
    <property type="match status" value="1"/>
</dbReference>
<dbReference type="Gene3D" id="1.10.10.920">
    <property type="match status" value="1"/>
</dbReference>
<comment type="catalytic activity">
    <reaction evidence="13 14">
        <text>coproporphyrinogen III + 2 S-adenosyl-L-methionine = protoporphyrinogen IX + 2 5'-deoxyadenosine + 2 L-methionine + 2 CO2</text>
        <dbReference type="Rhea" id="RHEA:15425"/>
        <dbReference type="ChEBI" id="CHEBI:16526"/>
        <dbReference type="ChEBI" id="CHEBI:17319"/>
        <dbReference type="ChEBI" id="CHEBI:57307"/>
        <dbReference type="ChEBI" id="CHEBI:57309"/>
        <dbReference type="ChEBI" id="CHEBI:57844"/>
        <dbReference type="ChEBI" id="CHEBI:59789"/>
        <dbReference type="EC" id="1.3.98.3"/>
    </reaction>
</comment>
<keyword evidence="10 14" id="KW-0408">Iron</keyword>
<evidence type="ECO:0000256" key="16">
    <source>
        <dbReference type="PIRSR" id="PIRSR000167-2"/>
    </source>
</evidence>
<dbReference type="GO" id="GO:0005737">
    <property type="term" value="C:cytoplasm"/>
    <property type="evidence" value="ECO:0007669"/>
    <property type="project" value="UniProtKB-SubCell"/>
</dbReference>
<feature type="binding site" evidence="16">
    <location>
        <position position="64"/>
    </location>
    <ligand>
        <name>[4Fe-4S] cluster</name>
        <dbReference type="ChEBI" id="CHEBI:49883"/>
        <note>4Fe-4S-S-AdoMet</note>
    </ligand>
</feature>
<evidence type="ECO:0000256" key="7">
    <source>
        <dbReference type="ARBA" id="ARBA00022691"/>
    </source>
</evidence>
<dbReference type="UniPathway" id="UPA00251">
    <property type="reaction ID" value="UER00323"/>
</dbReference>
<accession>A0A8G2CMU7</accession>
<evidence type="ECO:0000256" key="2">
    <source>
        <dbReference type="ARBA" id="ARBA00004785"/>
    </source>
</evidence>
<dbReference type="GO" id="GO:0046872">
    <property type="term" value="F:metal ion binding"/>
    <property type="evidence" value="ECO:0007669"/>
    <property type="project" value="UniProtKB-KW"/>
</dbReference>
<comment type="subcellular location">
    <subcellularLocation>
        <location evidence="1 14">Cytoplasm</location>
    </subcellularLocation>
</comment>
<feature type="binding site" evidence="16">
    <location>
        <position position="57"/>
    </location>
    <ligand>
        <name>[4Fe-4S] cluster</name>
        <dbReference type="ChEBI" id="CHEBI:49883"/>
        <note>4Fe-4S-S-AdoMet</note>
    </ligand>
</feature>
<evidence type="ECO:0000256" key="14">
    <source>
        <dbReference type="PIRNR" id="PIRNR000167"/>
    </source>
</evidence>
<evidence type="ECO:0000256" key="6">
    <source>
        <dbReference type="ARBA" id="ARBA00022490"/>
    </source>
</evidence>
<keyword evidence="9 14" id="KW-0560">Oxidoreductase</keyword>
<protein>
    <recommendedName>
        <fullName evidence="14">Coproporphyrinogen-III oxidase</fullName>
        <ecNumber evidence="14">1.3.98.3</ecNumber>
    </recommendedName>
</protein>
<evidence type="ECO:0000256" key="10">
    <source>
        <dbReference type="ARBA" id="ARBA00023004"/>
    </source>
</evidence>
<dbReference type="SFLD" id="SFLDS00029">
    <property type="entry name" value="Radical_SAM"/>
    <property type="match status" value="1"/>
</dbReference>
<dbReference type="InterPro" id="IPR006638">
    <property type="entry name" value="Elp3/MiaA/NifB-like_rSAM"/>
</dbReference>
<dbReference type="SFLD" id="SFLDG01065">
    <property type="entry name" value="anaerobic_coproporphyrinogen-I"/>
    <property type="match status" value="1"/>
</dbReference>
<dbReference type="InterPro" id="IPR007197">
    <property type="entry name" value="rSAM"/>
</dbReference>